<keyword evidence="2" id="KW-1185">Reference proteome</keyword>
<protein>
    <submittedName>
        <fullName evidence="1">Uncharacterized protein</fullName>
    </submittedName>
</protein>
<dbReference type="AlphaFoldDB" id="A0AAV4PAD3"/>
<dbReference type="EMBL" id="BPLQ01002595">
    <property type="protein sequence ID" value="GIX94307.1"/>
    <property type="molecule type" value="Genomic_DNA"/>
</dbReference>
<evidence type="ECO:0000313" key="2">
    <source>
        <dbReference type="Proteomes" id="UP001054837"/>
    </source>
</evidence>
<dbReference type="Proteomes" id="UP001054837">
    <property type="component" value="Unassembled WGS sequence"/>
</dbReference>
<gene>
    <name evidence="1" type="ORF">CDAR_291961</name>
</gene>
<name>A0AAV4PAD3_9ARAC</name>
<comment type="caution">
    <text evidence="1">The sequence shown here is derived from an EMBL/GenBank/DDBJ whole genome shotgun (WGS) entry which is preliminary data.</text>
</comment>
<evidence type="ECO:0000313" key="1">
    <source>
        <dbReference type="EMBL" id="GIX94307.1"/>
    </source>
</evidence>
<reference evidence="1 2" key="1">
    <citation type="submission" date="2021-06" db="EMBL/GenBank/DDBJ databases">
        <title>Caerostris darwini draft genome.</title>
        <authorList>
            <person name="Kono N."/>
            <person name="Arakawa K."/>
        </authorList>
    </citation>
    <scope>NUCLEOTIDE SEQUENCE [LARGE SCALE GENOMIC DNA]</scope>
</reference>
<proteinExistence type="predicted"/>
<organism evidence="1 2">
    <name type="scientific">Caerostris darwini</name>
    <dbReference type="NCBI Taxonomy" id="1538125"/>
    <lineage>
        <taxon>Eukaryota</taxon>
        <taxon>Metazoa</taxon>
        <taxon>Ecdysozoa</taxon>
        <taxon>Arthropoda</taxon>
        <taxon>Chelicerata</taxon>
        <taxon>Arachnida</taxon>
        <taxon>Araneae</taxon>
        <taxon>Araneomorphae</taxon>
        <taxon>Entelegynae</taxon>
        <taxon>Araneoidea</taxon>
        <taxon>Araneidae</taxon>
        <taxon>Caerostris</taxon>
    </lineage>
</organism>
<sequence>MEVVKVEIRFWVRHNRQINADGRNRAPSEQQTCCGITSQGSRMSFSAEEPLSSSAGSRGMDWGANGGGRFSFTWNISFVKDVCLTINDDRQSRR</sequence>
<accession>A0AAV4PAD3</accession>